<dbReference type="AlphaFoldDB" id="A0AAD7ERK6"/>
<protein>
    <recommendedName>
        <fullName evidence="3">DNA helicase</fullName>
    </recommendedName>
</protein>
<dbReference type="InterPro" id="IPR051055">
    <property type="entry name" value="PIF1_helicase"/>
</dbReference>
<comment type="caution">
    <text evidence="1">The sequence shown here is derived from an EMBL/GenBank/DDBJ whole genome shotgun (WGS) entry which is preliminary data.</text>
</comment>
<feature type="non-terminal residue" evidence="1">
    <location>
        <position position="1"/>
    </location>
</feature>
<evidence type="ECO:0000313" key="1">
    <source>
        <dbReference type="EMBL" id="KAJ7347558.1"/>
    </source>
</evidence>
<evidence type="ECO:0008006" key="3">
    <source>
        <dbReference type="Google" id="ProtNLM"/>
    </source>
</evidence>
<reference evidence="1" key="1">
    <citation type="submission" date="2023-03" db="EMBL/GenBank/DDBJ databases">
        <title>Massive genome expansion in bonnet fungi (Mycena s.s.) driven by repeated elements and novel gene families across ecological guilds.</title>
        <authorList>
            <consortium name="Lawrence Berkeley National Laboratory"/>
            <person name="Harder C.B."/>
            <person name="Miyauchi S."/>
            <person name="Viragh M."/>
            <person name="Kuo A."/>
            <person name="Thoen E."/>
            <person name="Andreopoulos B."/>
            <person name="Lu D."/>
            <person name="Skrede I."/>
            <person name="Drula E."/>
            <person name="Henrissat B."/>
            <person name="Morin E."/>
            <person name="Kohler A."/>
            <person name="Barry K."/>
            <person name="LaButti K."/>
            <person name="Morin E."/>
            <person name="Salamov A."/>
            <person name="Lipzen A."/>
            <person name="Mereny Z."/>
            <person name="Hegedus B."/>
            <person name="Baldrian P."/>
            <person name="Stursova M."/>
            <person name="Weitz H."/>
            <person name="Taylor A."/>
            <person name="Grigoriev I.V."/>
            <person name="Nagy L.G."/>
            <person name="Martin F."/>
            <person name="Kauserud H."/>
        </authorList>
    </citation>
    <scope>NUCLEOTIDE SEQUENCE</scope>
    <source>
        <strain evidence="1">CBHHK002</strain>
    </source>
</reference>
<accession>A0AAD7ERK6</accession>
<dbReference type="EMBL" id="JARIHO010000019">
    <property type="protein sequence ID" value="KAJ7347558.1"/>
    <property type="molecule type" value="Genomic_DNA"/>
</dbReference>
<name>A0AAD7ERK6_9AGAR</name>
<proteinExistence type="predicted"/>
<dbReference type="PANTHER" id="PTHR47642">
    <property type="entry name" value="ATP-DEPENDENT DNA HELICASE"/>
    <property type="match status" value="1"/>
</dbReference>
<evidence type="ECO:0000313" key="2">
    <source>
        <dbReference type="Proteomes" id="UP001218218"/>
    </source>
</evidence>
<organism evidence="1 2">
    <name type="scientific">Mycena albidolilacea</name>
    <dbReference type="NCBI Taxonomy" id="1033008"/>
    <lineage>
        <taxon>Eukaryota</taxon>
        <taxon>Fungi</taxon>
        <taxon>Dikarya</taxon>
        <taxon>Basidiomycota</taxon>
        <taxon>Agaricomycotina</taxon>
        <taxon>Agaricomycetes</taxon>
        <taxon>Agaricomycetidae</taxon>
        <taxon>Agaricales</taxon>
        <taxon>Marasmiineae</taxon>
        <taxon>Mycenaceae</taxon>
        <taxon>Mycena</taxon>
    </lineage>
</organism>
<dbReference type="Proteomes" id="UP001218218">
    <property type="component" value="Unassembled WGS sequence"/>
</dbReference>
<gene>
    <name evidence="1" type="ORF">DFH08DRAFT_699376</name>
</gene>
<keyword evidence="2" id="KW-1185">Reference proteome</keyword>
<sequence>LITDEKLMIGRAQMGCCDRRLRQAFPSAADDILGGLPALVFGEFFQLPPIGDTPLYSDKPIVGRRAGLSTEGCAVFESFTQSVTLQKVFCQEGDNPEQVQFCDTVMQLREYKVTEDDHSLFSTWFWENLSSEKWASFSDTLHLLPTREAVDTLNTLRLSQLRKPVVKCLTKHNSPEAKKASDEDAEGLQKEILLAEGAKVMITCNVWTSKGM</sequence>